<proteinExistence type="predicted"/>
<protein>
    <submittedName>
        <fullName evidence="1">Late expression factor 4</fullName>
    </submittedName>
</protein>
<dbReference type="EMBL" id="AP006270">
    <property type="protein sequence ID" value="BAC67319.1"/>
    <property type="molecule type" value="Genomic_DNA"/>
</dbReference>
<dbReference type="InterPro" id="IPR007790">
    <property type="entry name" value="LEF-4"/>
</dbReference>
<accession>Q80LM8</accession>
<dbReference type="OrthoDB" id="6452at10239"/>
<keyword evidence="2" id="KW-1185">Reference proteome</keyword>
<dbReference type="GeneID" id="1485822"/>
<organismHost>
    <name type="scientific">Adoxophyes honmai</name>
    <name type="common">Smaller tea tortrix moth</name>
    <dbReference type="NCBI Taxonomy" id="85585"/>
</organismHost>
<evidence type="ECO:0000313" key="2">
    <source>
        <dbReference type="Proteomes" id="UP000232720"/>
    </source>
</evidence>
<dbReference type="Proteomes" id="UP000232720">
    <property type="component" value="Genome"/>
</dbReference>
<dbReference type="Pfam" id="PF05098">
    <property type="entry name" value="LEF-4"/>
    <property type="match status" value="1"/>
</dbReference>
<dbReference type="GO" id="GO:0006355">
    <property type="term" value="P:regulation of DNA-templated transcription"/>
    <property type="evidence" value="ECO:0007669"/>
    <property type="project" value="InterPro"/>
</dbReference>
<sequence>MAIDSTRIVENEISYTINFSQDLIYLIFESYISKECEFVEKYYDIIDENKIRTRIHQNGKIYSHLKTVESMYKTVICHENILLPLVCRKSIEDSSYSASKKFDKLVECRLYNTKNEEPIEIKFEQIYYNKNLNDTFDSLMGAKQITLLNLLKNDNETIGKNSHLGSDEILANLRIEFEHPESGPSNEILQQMCLLIHRMDQIGRYQNISPMIPYTTMQNSIIYRKFEQEKLIYNSQDVTNVCRWALKLDGVRGRGLFTSNFCIIFMDDMQMFSGHVPTIFSLNNVVAFQCELIDGNCIYITDLLHVFKYVYNNKTQYECSQDAYNIEPLNAVNMINFLHDKYKNEEIVIKTRDNKRITIKFQKFFDKPLPLNKITYNTVATDGYVVLDTSMSYVKYKHVKTVELEYNDAAKVFLTLDGSLNNYKIDSKIKLEHGNIYETVIANDVITVIKSRPDRLVPQTLECNN</sequence>
<reference evidence="1 2" key="1">
    <citation type="journal article" date="2003" name="Virology">
        <title>Genome sequence and organization of a nucleopolyhedrovirus isolated from the smaller tea tortrix, Adoxophyes honmai.</title>
        <authorList>
            <person name="Nakai M."/>
            <person name="Goto C."/>
            <person name="Kang W."/>
            <person name="Shikata M."/>
            <person name="Luque T."/>
            <person name="Kunimi Y."/>
        </authorList>
    </citation>
    <scope>NUCLEOTIDE SEQUENCE [LARGE SCALE GENOMIC DNA]</scope>
    <source>
        <strain evidence="1 2">ADN001</strain>
    </source>
</reference>
<evidence type="ECO:0000313" key="1">
    <source>
        <dbReference type="EMBL" id="BAC67319.1"/>
    </source>
</evidence>
<dbReference type="KEGG" id="vg:1485822"/>
<organism evidence="1 2">
    <name type="scientific">Adoxophyes honmai nucleopolyhedrovirus</name>
    <dbReference type="NCBI Taxonomy" id="224399"/>
    <lineage>
        <taxon>Viruses</taxon>
        <taxon>Viruses incertae sedis</taxon>
        <taxon>Naldaviricetes</taxon>
        <taxon>Lefavirales</taxon>
        <taxon>Baculoviridae</taxon>
        <taxon>Alphabaculovirus</taxon>
        <taxon>Alphabaculovirus adhonmai</taxon>
    </lineage>
</organism>
<name>Q80LM8_NPVAH</name>
<dbReference type="RefSeq" id="NP_818715.1">
    <property type="nucleotide sequence ID" value="NC_004690.1"/>
</dbReference>